<dbReference type="Pfam" id="PF00481">
    <property type="entry name" value="PP2C"/>
    <property type="match status" value="1"/>
</dbReference>
<evidence type="ECO:0000256" key="4">
    <source>
        <dbReference type="ARBA" id="ARBA00006702"/>
    </source>
</evidence>
<dbReference type="PROSITE" id="PS01032">
    <property type="entry name" value="PPM_1"/>
    <property type="match status" value="1"/>
</dbReference>
<name>A0A835Z956_9STRA</name>
<dbReference type="Gene3D" id="3.60.40.10">
    <property type="entry name" value="PPM-type phosphatase domain"/>
    <property type="match status" value="1"/>
</dbReference>
<keyword evidence="8 10" id="KW-0904">Protein phosphatase</keyword>
<comment type="cofactor">
    <cofactor evidence="2">
        <name>Mg(2+)</name>
        <dbReference type="ChEBI" id="CHEBI:18420"/>
    </cofactor>
</comment>
<gene>
    <name evidence="12" type="ORF">JKP88DRAFT_305885</name>
</gene>
<evidence type="ECO:0000256" key="2">
    <source>
        <dbReference type="ARBA" id="ARBA00001946"/>
    </source>
</evidence>
<comment type="similarity">
    <text evidence="4 10">Belongs to the PP2C family.</text>
</comment>
<dbReference type="EMBL" id="JAFCMP010000079">
    <property type="protein sequence ID" value="KAG5187957.1"/>
    <property type="molecule type" value="Genomic_DNA"/>
</dbReference>
<organism evidence="12 13">
    <name type="scientific">Tribonema minus</name>
    <dbReference type="NCBI Taxonomy" id="303371"/>
    <lineage>
        <taxon>Eukaryota</taxon>
        <taxon>Sar</taxon>
        <taxon>Stramenopiles</taxon>
        <taxon>Ochrophyta</taxon>
        <taxon>PX clade</taxon>
        <taxon>Xanthophyceae</taxon>
        <taxon>Tribonematales</taxon>
        <taxon>Tribonemataceae</taxon>
        <taxon>Tribonema</taxon>
    </lineage>
</organism>
<comment type="subcellular location">
    <subcellularLocation>
        <location evidence="3">Membrane</location>
        <topology evidence="3">Peripheral membrane protein</topology>
    </subcellularLocation>
</comment>
<dbReference type="PANTHER" id="PTHR13832">
    <property type="entry name" value="PROTEIN PHOSPHATASE 2C"/>
    <property type="match status" value="1"/>
</dbReference>
<proteinExistence type="inferred from homology"/>
<evidence type="ECO:0000256" key="5">
    <source>
        <dbReference type="ARBA" id="ARBA00013081"/>
    </source>
</evidence>
<comment type="caution">
    <text evidence="12">The sequence shown here is derived from an EMBL/GenBank/DDBJ whole genome shotgun (WGS) entry which is preliminary data.</text>
</comment>
<evidence type="ECO:0000259" key="11">
    <source>
        <dbReference type="PROSITE" id="PS51746"/>
    </source>
</evidence>
<dbReference type="InterPro" id="IPR001932">
    <property type="entry name" value="PPM-type_phosphatase-like_dom"/>
</dbReference>
<evidence type="ECO:0000313" key="13">
    <source>
        <dbReference type="Proteomes" id="UP000664859"/>
    </source>
</evidence>
<sequence length="377" mass="39182">MEDAHTIVTDVDGLPGHAFVAVYDGHVRATCAEYAGKEMLSILRTTAEFRQYCKQRGGSDGGSGGGDADASALLGGALRSAFIKMDEALRHLQKHGQPPPSSSGGADPGAAATLPRRLAAALLRALAAAPHDLAPRRKVGGCTALCALVTPRAVVLAHAGDARAIVCAGGGVVAATKTLTVTRRRCRCCCRCCRPPAAAAPQDHKPHDPAECARIVAAGGFVRSSRVDGNLAISRALGDFDFKDASLPPQDCKVFRLQAMSVLSNKGLPLGACCEELLDQCYHMGSMDNMTIVMVAFPGLKRGRCNMLALKLRMNRGRAADALLIAVWLVLALRAAAASGVRSAAAAGGPDCKYGVSNINFITVCNEFAAANFSAAC</sequence>
<dbReference type="PROSITE" id="PS51746">
    <property type="entry name" value="PPM_2"/>
    <property type="match status" value="1"/>
</dbReference>
<evidence type="ECO:0000256" key="8">
    <source>
        <dbReference type="ARBA" id="ARBA00022912"/>
    </source>
</evidence>
<keyword evidence="7 10" id="KW-0378">Hydrolase</keyword>
<feature type="domain" description="PPM-type phosphatase" evidence="11">
    <location>
        <begin position="1"/>
        <end position="297"/>
    </location>
</feature>
<dbReference type="SMART" id="SM00332">
    <property type="entry name" value="PP2Cc"/>
    <property type="match status" value="1"/>
</dbReference>
<evidence type="ECO:0000256" key="6">
    <source>
        <dbReference type="ARBA" id="ARBA00022723"/>
    </source>
</evidence>
<dbReference type="GO" id="GO:0004722">
    <property type="term" value="F:protein serine/threonine phosphatase activity"/>
    <property type="evidence" value="ECO:0007669"/>
    <property type="project" value="UniProtKB-EC"/>
</dbReference>
<protein>
    <recommendedName>
        <fullName evidence="5">protein-serine/threonine phosphatase</fullName>
        <ecNumber evidence="5">3.1.3.16</ecNumber>
    </recommendedName>
</protein>
<dbReference type="AlphaFoldDB" id="A0A835Z956"/>
<dbReference type="SUPFAM" id="SSF81606">
    <property type="entry name" value="PP2C-like"/>
    <property type="match status" value="1"/>
</dbReference>
<dbReference type="GO" id="GO:0046872">
    <property type="term" value="F:metal ion binding"/>
    <property type="evidence" value="ECO:0007669"/>
    <property type="project" value="UniProtKB-KW"/>
</dbReference>
<dbReference type="InterPro" id="IPR036457">
    <property type="entry name" value="PPM-type-like_dom_sf"/>
</dbReference>
<dbReference type="PANTHER" id="PTHR13832:SF565">
    <property type="entry name" value="AT28366P-RELATED"/>
    <property type="match status" value="1"/>
</dbReference>
<dbReference type="Proteomes" id="UP000664859">
    <property type="component" value="Unassembled WGS sequence"/>
</dbReference>
<evidence type="ECO:0000256" key="1">
    <source>
        <dbReference type="ARBA" id="ARBA00001936"/>
    </source>
</evidence>
<keyword evidence="9" id="KW-0464">Manganese</keyword>
<accession>A0A835Z956</accession>
<evidence type="ECO:0000313" key="12">
    <source>
        <dbReference type="EMBL" id="KAG5187957.1"/>
    </source>
</evidence>
<evidence type="ECO:0000256" key="3">
    <source>
        <dbReference type="ARBA" id="ARBA00004170"/>
    </source>
</evidence>
<dbReference type="OrthoDB" id="10264738at2759"/>
<keyword evidence="6" id="KW-0479">Metal-binding</keyword>
<keyword evidence="13" id="KW-1185">Reference proteome</keyword>
<dbReference type="CDD" id="cd00143">
    <property type="entry name" value="PP2Cc"/>
    <property type="match status" value="1"/>
</dbReference>
<comment type="cofactor">
    <cofactor evidence="1">
        <name>Mn(2+)</name>
        <dbReference type="ChEBI" id="CHEBI:29035"/>
    </cofactor>
</comment>
<evidence type="ECO:0000256" key="7">
    <source>
        <dbReference type="ARBA" id="ARBA00022801"/>
    </source>
</evidence>
<evidence type="ECO:0000256" key="10">
    <source>
        <dbReference type="RuleBase" id="RU003465"/>
    </source>
</evidence>
<evidence type="ECO:0000256" key="9">
    <source>
        <dbReference type="ARBA" id="ARBA00023211"/>
    </source>
</evidence>
<dbReference type="InterPro" id="IPR000222">
    <property type="entry name" value="PP2C_BS"/>
</dbReference>
<reference evidence="12" key="1">
    <citation type="submission" date="2021-02" db="EMBL/GenBank/DDBJ databases">
        <title>First Annotated Genome of the Yellow-green Alga Tribonema minus.</title>
        <authorList>
            <person name="Mahan K.M."/>
        </authorList>
    </citation>
    <scope>NUCLEOTIDE SEQUENCE</scope>
    <source>
        <strain evidence="12">UTEX B ZZ1240</strain>
    </source>
</reference>
<dbReference type="GO" id="GO:0016020">
    <property type="term" value="C:membrane"/>
    <property type="evidence" value="ECO:0007669"/>
    <property type="project" value="UniProtKB-SubCell"/>
</dbReference>
<dbReference type="EC" id="3.1.3.16" evidence="5"/>
<dbReference type="InterPro" id="IPR015655">
    <property type="entry name" value="PP2C"/>
</dbReference>